<dbReference type="InParanoid" id="K1QNY9"/>
<organism evidence="1">
    <name type="scientific">Magallana gigas</name>
    <name type="common">Pacific oyster</name>
    <name type="synonym">Crassostrea gigas</name>
    <dbReference type="NCBI Taxonomy" id="29159"/>
    <lineage>
        <taxon>Eukaryota</taxon>
        <taxon>Metazoa</taxon>
        <taxon>Spiralia</taxon>
        <taxon>Lophotrochozoa</taxon>
        <taxon>Mollusca</taxon>
        <taxon>Bivalvia</taxon>
        <taxon>Autobranchia</taxon>
        <taxon>Pteriomorphia</taxon>
        <taxon>Ostreida</taxon>
        <taxon>Ostreoidea</taxon>
        <taxon>Ostreidae</taxon>
        <taxon>Magallana</taxon>
    </lineage>
</organism>
<evidence type="ECO:0000313" key="1">
    <source>
        <dbReference type="EMBL" id="EKC30545.1"/>
    </source>
</evidence>
<accession>K1QNY9</accession>
<dbReference type="HOGENOM" id="CLU_2322619_0_0_1"/>
<reference evidence="1" key="1">
    <citation type="journal article" date="2012" name="Nature">
        <title>The oyster genome reveals stress adaptation and complexity of shell formation.</title>
        <authorList>
            <person name="Zhang G."/>
            <person name="Fang X."/>
            <person name="Guo X."/>
            <person name="Li L."/>
            <person name="Luo R."/>
            <person name="Xu F."/>
            <person name="Yang P."/>
            <person name="Zhang L."/>
            <person name="Wang X."/>
            <person name="Qi H."/>
            <person name="Xiong Z."/>
            <person name="Que H."/>
            <person name="Xie Y."/>
            <person name="Holland P.W."/>
            <person name="Paps J."/>
            <person name="Zhu Y."/>
            <person name="Wu F."/>
            <person name="Chen Y."/>
            <person name="Wang J."/>
            <person name="Peng C."/>
            <person name="Meng J."/>
            <person name="Yang L."/>
            <person name="Liu J."/>
            <person name="Wen B."/>
            <person name="Zhang N."/>
            <person name="Huang Z."/>
            <person name="Zhu Q."/>
            <person name="Feng Y."/>
            <person name="Mount A."/>
            <person name="Hedgecock D."/>
            <person name="Xu Z."/>
            <person name="Liu Y."/>
            <person name="Domazet-Loso T."/>
            <person name="Du Y."/>
            <person name="Sun X."/>
            <person name="Zhang S."/>
            <person name="Liu B."/>
            <person name="Cheng P."/>
            <person name="Jiang X."/>
            <person name="Li J."/>
            <person name="Fan D."/>
            <person name="Wang W."/>
            <person name="Fu W."/>
            <person name="Wang T."/>
            <person name="Wang B."/>
            <person name="Zhang J."/>
            <person name="Peng Z."/>
            <person name="Li Y."/>
            <person name="Li N."/>
            <person name="Wang J."/>
            <person name="Chen M."/>
            <person name="He Y."/>
            <person name="Tan F."/>
            <person name="Song X."/>
            <person name="Zheng Q."/>
            <person name="Huang R."/>
            <person name="Yang H."/>
            <person name="Du X."/>
            <person name="Chen L."/>
            <person name="Yang M."/>
            <person name="Gaffney P.M."/>
            <person name="Wang S."/>
            <person name="Luo L."/>
            <person name="She Z."/>
            <person name="Ming Y."/>
            <person name="Huang W."/>
            <person name="Zhang S."/>
            <person name="Huang B."/>
            <person name="Zhang Y."/>
            <person name="Qu T."/>
            <person name="Ni P."/>
            <person name="Miao G."/>
            <person name="Wang J."/>
            <person name="Wang Q."/>
            <person name="Steinberg C.E."/>
            <person name="Wang H."/>
            <person name="Li N."/>
            <person name="Qian L."/>
            <person name="Zhang G."/>
            <person name="Li Y."/>
            <person name="Yang H."/>
            <person name="Liu X."/>
            <person name="Wang J."/>
            <person name="Yin Y."/>
            <person name="Wang J."/>
        </authorList>
    </citation>
    <scope>NUCLEOTIDE SEQUENCE [LARGE SCALE GENOMIC DNA]</scope>
    <source>
        <strain evidence="1">05x7-T-G4-1.051#20</strain>
    </source>
</reference>
<gene>
    <name evidence="1" type="ORF">CGI_10012661</name>
</gene>
<name>K1QNY9_MAGGI</name>
<dbReference type="EMBL" id="JH818097">
    <property type="protein sequence ID" value="EKC30545.1"/>
    <property type="molecule type" value="Genomic_DNA"/>
</dbReference>
<protein>
    <submittedName>
        <fullName evidence="1">Uncharacterized protein</fullName>
    </submittedName>
</protein>
<dbReference type="AlphaFoldDB" id="K1QNY9"/>
<proteinExistence type="predicted"/>
<sequence length="99" mass="11343">MTPQTVQERIDNIVKNLTISKKKTSKYIRSKTSAQDARPEVVYVGSVAVAIICVFASLVVLPDLCTMIHFLFSVKKRKQRKKRKTLKKLDQMGQKMFVN</sequence>